<comment type="similarity">
    <text evidence="5">Belongs to the peptidase A1 family.</text>
</comment>
<evidence type="ECO:0000256" key="1">
    <source>
        <dbReference type="ARBA" id="ARBA00004337"/>
    </source>
</evidence>
<dbReference type="InterPro" id="IPR033121">
    <property type="entry name" value="PEPTIDASE_A1"/>
</dbReference>
<evidence type="ECO:0000256" key="8">
    <source>
        <dbReference type="ARBA" id="ARBA00022692"/>
    </source>
</evidence>
<feature type="transmembrane region" description="Helical" evidence="14">
    <location>
        <begin position="825"/>
        <end position="846"/>
    </location>
</feature>
<feature type="transmembrane region" description="Helical" evidence="14">
    <location>
        <begin position="784"/>
        <end position="804"/>
    </location>
</feature>
<feature type="transmembrane region" description="Helical" evidence="14">
    <location>
        <begin position="603"/>
        <end position="631"/>
    </location>
</feature>
<feature type="transmembrane region" description="Helical" evidence="14">
    <location>
        <begin position="532"/>
        <end position="560"/>
    </location>
</feature>
<dbReference type="InterPro" id="IPR036259">
    <property type="entry name" value="MFS_trans_sf"/>
</dbReference>
<evidence type="ECO:0000313" key="18">
    <source>
        <dbReference type="Proteomes" id="UP000824890"/>
    </source>
</evidence>
<dbReference type="InterPro" id="IPR004240">
    <property type="entry name" value="EMP70"/>
</dbReference>
<evidence type="ECO:0000256" key="4">
    <source>
        <dbReference type="ARBA" id="ARBA00007015"/>
    </source>
</evidence>
<evidence type="ECO:0000256" key="14">
    <source>
        <dbReference type="SAM" id="Phobius"/>
    </source>
</evidence>
<evidence type="ECO:0000256" key="6">
    <source>
        <dbReference type="ARBA" id="ARBA00007491"/>
    </source>
</evidence>
<evidence type="ECO:0000256" key="15">
    <source>
        <dbReference type="SAM" id="SignalP"/>
    </source>
</evidence>
<evidence type="ECO:0000256" key="11">
    <source>
        <dbReference type="ARBA" id="ARBA00022989"/>
    </source>
</evidence>
<feature type="transmembrane region" description="Helical" evidence="14">
    <location>
        <begin position="344"/>
        <end position="370"/>
    </location>
</feature>
<feature type="transmembrane region" description="Helical" evidence="14">
    <location>
        <begin position="976"/>
        <end position="995"/>
    </location>
</feature>
<dbReference type="Pfam" id="PF01133">
    <property type="entry name" value="ER"/>
    <property type="match status" value="1"/>
</dbReference>
<accession>A0ABQ8AUC5</accession>
<evidence type="ECO:0000256" key="5">
    <source>
        <dbReference type="ARBA" id="ARBA00007447"/>
    </source>
</evidence>
<keyword evidence="10" id="KW-0967">Endosome</keyword>
<evidence type="ECO:0000256" key="2">
    <source>
        <dbReference type="ARBA" id="ARBA00004653"/>
    </source>
</evidence>
<feature type="signal peptide" evidence="15">
    <location>
        <begin position="1"/>
        <end position="23"/>
    </location>
</feature>
<dbReference type="SUPFAM" id="SSF103473">
    <property type="entry name" value="MFS general substrate transporter"/>
    <property type="match status" value="1"/>
</dbReference>
<keyword evidence="7" id="KW-0813">Transport</keyword>
<dbReference type="InterPro" id="IPR032799">
    <property type="entry name" value="TAXi_C"/>
</dbReference>
<dbReference type="InterPro" id="IPR001969">
    <property type="entry name" value="Aspartic_peptidase_AS"/>
</dbReference>
<protein>
    <recommendedName>
        <fullName evidence="16">Peptidase A1 domain-containing protein</fullName>
    </recommendedName>
</protein>
<comment type="similarity">
    <text evidence="3">Belongs to the nonaspanin (TM9SF) (TC 9.A.2) family.</text>
</comment>
<dbReference type="PANTHER" id="PTHR10766">
    <property type="entry name" value="TRANSMEMBRANE 9 SUPERFAMILY PROTEIN"/>
    <property type="match status" value="1"/>
</dbReference>
<comment type="subcellular location">
    <subcellularLocation>
        <location evidence="1">Endosome membrane</location>
        <topology evidence="1">Multi-pass membrane protein</topology>
    </subcellularLocation>
    <subcellularLocation>
        <location evidence="2">Golgi apparatus membrane</location>
        <topology evidence="2">Multi-pass membrane protein</topology>
    </subcellularLocation>
</comment>
<feature type="transmembrane region" description="Helical" evidence="14">
    <location>
        <begin position="449"/>
        <end position="472"/>
    </location>
</feature>
<feature type="transmembrane region" description="Helical" evidence="14">
    <location>
        <begin position="688"/>
        <end position="707"/>
    </location>
</feature>
<dbReference type="PROSITE" id="PS51767">
    <property type="entry name" value="PEPTIDASE_A1"/>
    <property type="match status" value="2"/>
</dbReference>
<evidence type="ECO:0000313" key="17">
    <source>
        <dbReference type="EMBL" id="KAH0895630.1"/>
    </source>
</evidence>
<comment type="similarity">
    <text evidence="4">Belongs to the major facilitator superfamily. Folate-biopterin transporter (TC 2.A.71) family.</text>
</comment>
<name>A0ABQ8AUC5_BRANA</name>
<dbReference type="PROSITE" id="PS00141">
    <property type="entry name" value="ASP_PROTEASE"/>
    <property type="match status" value="1"/>
</dbReference>
<sequence length="2184" mass="240662">MAIEFRRSAIAFTLLLFIHVAHSFYLPGVAPQDFEKGDELKVKVNKLTSIKTQLPYSYYSLPFCQPKKIVDSTENLGEVLRGDRIENAPYSFKMREAKMCNVLCRVTLDSKTAKAFKEKIDDEYRVNMILDNLPLVVPIERGDQGSPPVVYQLGYHVGLKGQYEGSKEQKYFMHNHLAFTVRYHLDMQTDSARIVGFEVKPYSVKHEYDGEWSEKARLTTCDPHKKRLVVSSSTPQEVEPKKEIIFTYDVEFEASICESEVKWASRWDAYLLMSDNQIHWFSIVNSLMIVLFLSGMVAMIMLRTLYRDISRYNELETQEEAQEETGWKLVHGDVFRLPANSDLLCVYVGTGVQCLGMVFVTMIFAMLGFLSPSNRGGLMTAMLLLWVFMGLFAGYAASRLYKMFKGTEWKRIAFRTAFLFPAVVSSIFFVLNALIWGQKSSGAVPFGTMFALIFLWFGISVPLVFVGAYLGFKKPPVDDPVKTNKIPRQIPEQAWYMNPIFSILIGGILPFGAVFIELFFILTSIWLNQFYYIFGFLFLVFVILIVTCAEITVVLCYFQLCSEDYLWWWRSYLTSGSSALYLFLYATFYFFTKLQITKLVSAMLYFGYMLIASYAFFVLTGTIGFYACLWFTRLIYSSTLETEKPLLKPISEHTLDMTRHHGKNAVVSILLQPFQWLQMLSSRLNPSFVVGVVLVYGLNQGFSGSIFKVVTDYYWKDVQQVEPSVVQLYMGLYYIPWVMRPIWGLFTDVFPIRGYKRKPYFVVAGVLGVVSAVALVVFGKVPAALALSCLLGVSAAMAIAEVVIDACIATNSINIRSLAPDIQSLCMVCSSAGALVGYATSGVFVHRLGPQGALGVLALPPATIIILGIFFYEKRSSTVLIQKNKKEADGLGVAVKGMYKTIKYPQVWKPSLYMFISLALNISTHEGYFYWYTDPKAGPAFSQEFVGIIYAIGALASMFGVLIYHKKLKGYSFRNTLFFAQLLYALSGTLDLVFIKRWNILLGIPDSFFVVTEESFSRIISKIRWIPMVVLSTRLCPLGIEGTFFAFLMCIDSFGQLASKWSGGFVLHAFGVTRHEFGNLWLVILLRNVMRFATLCFVFLVPDSDHLDDLVPSEMLPKNQSEDADDDIKLLLFDTSSSSSSSSLTIEASNHNGRHTIILLQNSPSRATRTFMDYDSIGQAMDGICGLYERKLKEINPSLRNLSYDIADLYNFMDGFADMSALVREGEKMSSARNVLNIIIIICVCFNWGSANGAQKRESGEILTHTIELSSLFPSSSSPCVLSTRASNTKSSLHVTHRHGTCSSLTSDKATTSPDHAEILRLDQARVNSIHSKLSKKLTDRVRQSKSTALPAKDGSIFGSGNYVVSVGIGTPKRDQSLIFDTGSDLTWIQCEPCVQTCYSQKEPIFNPSSSSSYYNVSCSSAACTSLSSATGNSGSCSASTCVYGIQYGDQSFSVGFLAKEKFTLTTSNVFDGVYFGCGENNQGLFTGVAGLLGLGRDKLSFPSQTATTYNKIFSYCLPSSASYTGHLTFGTAGISRSVKFTPISTITEGTSFYGLDIVGITVGGQKLAIAPTVFSTPGALIDSGTVITRLPPKAYAALKDAFKAKMSQYPSASGVSILDTCFDLSGLKTVTIPKVAFSFSGGAVVELGSTGVCLAFAGNSDDTNAAIFGNVQQQTLEVVYDGAGGRVGFAPNGDNLNNIAVRNSKMSFARNLLNIIILLCVYLNRGFTEGAQERESGRVDYHTIQLSSLSPSSSCVPSSKEYDTKSSLRVVHKHGACSPLRSGKAVKLDRADILRRDQARVDSIHSKLTNNLEDRLTQTGLPVKDESKSKEDLGSGSYIVTIGIGTPTHNQPLIIDTGSDLTWTKCRQCGRSRRYISLACNSKNKDIFNPSSSTSFNTVSSTSRVCSDDIRSTDIPCSASRCCYSIDYNDNSSSEGYLAEDKFTVTTADVFSGIHFGCSEKEANINDNTAGLLGLSSHVLSFPSQTANKYNNIFSYCFPSPDRTGHLTFGSTGISSSVKYTPIKSLPKTHLYGLDIVSITVGGKKLEIPSTVFSHPRAIIDSGTVITRLPPKAYAALRGAFKENMKNYTTASAVELLDTCYDPKGFDTMSVPKVSFSFGGGTTVELGLNGILYPLNASHVCLAFAGNGNDGDLAIFGSVQQMTLQVVYDRAGGRIGFAQNGCS</sequence>
<feature type="transmembrane region" description="Helical" evidence="14">
    <location>
        <begin position="572"/>
        <end position="591"/>
    </location>
</feature>
<evidence type="ECO:0000259" key="16">
    <source>
        <dbReference type="PROSITE" id="PS51767"/>
    </source>
</evidence>
<dbReference type="SUPFAM" id="SSF143875">
    <property type="entry name" value="ERH-like"/>
    <property type="match status" value="1"/>
</dbReference>
<evidence type="ECO:0000256" key="12">
    <source>
        <dbReference type="ARBA" id="ARBA00023034"/>
    </source>
</evidence>
<dbReference type="InterPro" id="IPR032861">
    <property type="entry name" value="TAXi_N"/>
</dbReference>
<feature type="domain" description="Peptidase A1" evidence="16">
    <location>
        <begin position="1839"/>
        <end position="2179"/>
    </location>
</feature>
<dbReference type="InterPro" id="IPR000781">
    <property type="entry name" value="ERH"/>
</dbReference>
<dbReference type="CDD" id="cd05472">
    <property type="entry name" value="cnd41_like"/>
    <property type="match status" value="1"/>
</dbReference>
<dbReference type="PANTHER" id="PTHR10766:SF110">
    <property type="entry name" value="TRANSMEMBRANE 9 SUPERFAMILY MEMBER 8-RELATED"/>
    <property type="match status" value="1"/>
</dbReference>
<comment type="caution">
    <text evidence="17">The sequence shown here is derived from an EMBL/GenBank/DDBJ whole genome shotgun (WGS) entry which is preliminary data.</text>
</comment>
<keyword evidence="12" id="KW-0333">Golgi apparatus</keyword>
<feature type="transmembrane region" description="Helical" evidence="14">
    <location>
        <begin position="852"/>
        <end position="872"/>
    </location>
</feature>
<organism evidence="17 18">
    <name type="scientific">Brassica napus</name>
    <name type="common">Rape</name>
    <dbReference type="NCBI Taxonomy" id="3708"/>
    <lineage>
        <taxon>Eukaryota</taxon>
        <taxon>Viridiplantae</taxon>
        <taxon>Streptophyta</taxon>
        <taxon>Embryophyta</taxon>
        <taxon>Tracheophyta</taxon>
        <taxon>Spermatophyta</taxon>
        <taxon>Magnoliopsida</taxon>
        <taxon>eudicotyledons</taxon>
        <taxon>Gunneridae</taxon>
        <taxon>Pentapetalae</taxon>
        <taxon>rosids</taxon>
        <taxon>malvids</taxon>
        <taxon>Brassicales</taxon>
        <taxon>Brassicaceae</taxon>
        <taxon>Brassiceae</taxon>
        <taxon>Brassica</taxon>
    </lineage>
</organism>
<feature type="transmembrane region" description="Helical" evidence="14">
    <location>
        <begin position="376"/>
        <end position="397"/>
    </location>
</feature>
<keyword evidence="11 14" id="KW-1133">Transmembrane helix</keyword>
<dbReference type="InterPro" id="IPR033873">
    <property type="entry name" value="CND41-like"/>
</dbReference>
<dbReference type="Proteomes" id="UP000824890">
    <property type="component" value="Unassembled WGS sequence"/>
</dbReference>
<proteinExistence type="inferred from homology"/>
<dbReference type="SUPFAM" id="SSF50630">
    <property type="entry name" value="Acid proteases"/>
    <property type="match status" value="2"/>
</dbReference>
<comment type="similarity">
    <text evidence="6">Belongs to the E(R) family.</text>
</comment>
<dbReference type="InterPro" id="IPR039309">
    <property type="entry name" value="BT1"/>
</dbReference>
<evidence type="ECO:0000256" key="13">
    <source>
        <dbReference type="ARBA" id="ARBA00023136"/>
    </source>
</evidence>
<dbReference type="Gene3D" id="1.20.1250.20">
    <property type="entry name" value="MFS general substrate transporter like domains"/>
    <property type="match status" value="1"/>
</dbReference>
<dbReference type="InterPro" id="IPR021109">
    <property type="entry name" value="Peptidase_aspartic_dom_sf"/>
</dbReference>
<dbReference type="Gene3D" id="3.30.2260.10">
    <property type="entry name" value="Enhancer of rudimentary"/>
    <property type="match status" value="1"/>
</dbReference>
<evidence type="ECO:0000256" key="3">
    <source>
        <dbReference type="ARBA" id="ARBA00005227"/>
    </source>
</evidence>
<dbReference type="Pfam" id="PF14543">
    <property type="entry name" value="TAXi_N"/>
    <property type="match status" value="2"/>
</dbReference>
<keyword evidence="13 14" id="KW-0472">Membrane</keyword>
<keyword evidence="8 14" id="KW-0812">Transmembrane</keyword>
<dbReference type="InterPro" id="IPR035912">
    <property type="entry name" value="EHR_sf"/>
</dbReference>
<feature type="transmembrane region" description="Helical" evidence="14">
    <location>
        <begin position="945"/>
        <end position="964"/>
    </location>
</feature>
<keyword evidence="9 15" id="KW-0732">Signal</keyword>
<feature type="domain" description="Peptidase A1" evidence="16">
    <location>
        <begin position="1363"/>
        <end position="1691"/>
    </location>
</feature>
<feature type="transmembrane region" description="Helical" evidence="14">
    <location>
        <begin position="759"/>
        <end position="778"/>
    </location>
</feature>
<evidence type="ECO:0000256" key="7">
    <source>
        <dbReference type="ARBA" id="ARBA00022448"/>
    </source>
</evidence>
<feature type="transmembrane region" description="Helical" evidence="14">
    <location>
        <begin position="280"/>
        <end position="302"/>
    </location>
</feature>
<dbReference type="Gene3D" id="2.40.70.10">
    <property type="entry name" value="Acid Proteases"/>
    <property type="match status" value="4"/>
</dbReference>
<feature type="transmembrane region" description="Helical" evidence="14">
    <location>
        <begin position="727"/>
        <end position="747"/>
    </location>
</feature>
<reference evidence="17 18" key="1">
    <citation type="submission" date="2021-05" db="EMBL/GenBank/DDBJ databases">
        <title>Genome Assembly of Synthetic Allotetraploid Brassica napus Reveals Homoeologous Exchanges between Subgenomes.</title>
        <authorList>
            <person name="Davis J.T."/>
        </authorList>
    </citation>
    <scope>NUCLEOTIDE SEQUENCE [LARGE SCALE GENOMIC DNA]</scope>
    <source>
        <strain evidence="18">cv. Da-Ae</strain>
        <tissue evidence="17">Seedling</tissue>
    </source>
</reference>
<dbReference type="Pfam" id="PF02990">
    <property type="entry name" value="EMP70"/>
    <property type="match status" value="1"/>
</dbReference>
<dbReference type="Pfam" id="PF03092">
    <property type="entry name" value="BT1"/>
    <property type="match status" value="1"/>
</dbReference>
<dbReference type="CDD" id="cd17484">
    <property type="entry name" value="MFS_FBT"/>
    <property type="match status" value="1"/>
</dbReference>
<feature type="chain" id="PRO_5045828536" description="Peptidase A1 domain-containing protein" evidence="15">
    <location>
        <begin position="24"/>
        <end position="2184"/>
    </location>
</feature>
<evidence type="ECO:0000256" key="9">
    <source>
        <dbReference type="ARBA" id="ARBA00022729"/>
    </source>
</evidence>
<gene>
    <name evidence="17" type="ORF">HID58_045198</name>
</gene>
<feature type="transmembrane region" description="Helical" evidence="14">
    <location>
        <begin position="418"/>
        <end position="437"/>
    </location>
</feature>
<dbReference type="EMBL" id="JAGKQM010000012">
    <property type="protein sequence ID" value="KAH0895630.1"/>
    <property type="molecule type" value="Genomic_DNA"/>
</dbReference>
<feature type="transmembrane region" description="Helical" evidence="14">
    <location>
        <begin position="912"/>
        <end position="933"/>
    </location>
</feature>
<evidence type="ECO:0000256" key="10">
    <source>
        <dbReference type="ARBA" id="ARBA00022753"/>
    </source>
</evidence>
<dbReference type="Pfam" id="PF14541">
    <property type="entry name" value="TAXi_C"/>
    <property type="match status" value="2"/>
</dbReference>
<feature type="transmembrane region" description="Helical" evidence="14">
    <location>
        <begin position="493"/>
        <end position="526"/>
    </location>
</feature>
<keyword evidence="18" id="KW-1185">Reference proteome</keyword>